<reference evidence="1 2" key="1">
    <citation type="submission" date="2024-01" db="EMBL/GenBank/DDBJ databases">
        <title>The genomes of 5 underutilized Papilionoideae crops provide insights into root nodulation and disease resistanc.</title>
        <authorList>
            <person name="Jiang F."/>
        </authorList>
    </citation>
    <scope>NUCLEOTIDE SEQUENCE [LARGE SCALE GENOMIC DNA]</scope>
    <source>
        <strain evidence="1">LVBAO_FW01</strain>
        <tissue evidence="1">Leaves</tissue>
    </source>
</reference>
<organism evidence="1 2">
    <name type="scientific">Canavalia gladiata</name>
    <name type="common">Sword bean</name>
    <name type="synonym">Dolichos gladiatus</name>
    <dbReference type="NCBI Taxonomy" id="3824"/>
    <lineage>
        <taxon>Eukaryota</taxon>
        <taxon>Viridiplantae</taxon>
        <taxon>Streptophyta</taxon>
        <taxon>Embryophyta</taxon>
        <taxon>Tracheophyta</taxon>
        <taxon>Spermatophyta</taxon>
        <taxon>Magnoliopsida</taxon>
        <taxon>eudicotyledons</taxon>
        <taxon>Gunneridae</taxon>
        <taxon>Pentapetalae</taxon>
        <taxon>rosids</taxon>
        <taxon>fabids</taxon>
        <taxon>Fabales</taxon>
        <taxon>Fabaceae</taxon>
        <taxon>Papilionoideae</taxon>
        <taxon>50 kb inversion clade</taxon>
        <taxon>NPAAA clade</taxon>
        <taxon>indigoferoid/millettioid clade</taxon>
        <taxon>Phaseoleae</taxon>
        <taxon>Canavalia</taxon>
    </lineage>
</organism>
<protein>
    <submittedName>
        <fullName evidence="1">Uncharacterized protein</fullName>
    </submittedName>
</protein>
<keyword evidence="2" id="KW-1185">Reference proteome</keyword>
<dbReference type="Proteomes" id="UP001367508">
    <property type="component" value="Unassembled WGS sequence"/>
</dbReference>
<accession>A0AAN9MX68</accession>
<dbReference type="AlphaFoldDB" id="A0AAN9MX68"/>
<sequence>MDRPRCSYWIDVVPGETSIIALPDVHLPCMPHTLLLLGQAIARDRKHWAWRYVSVIQEHTMVFGAILDDDHRISVGGSIPPFMSLSVISSLSMVIEDRLETRLQKYPIAKPGSNRLGGSVAYAKSASKEIIRPAQRWWNHS</sequence>
<dbReference type="EMBL" id="JAYMYQ010000001">
    <property type="protein sequence ID" value="KAK7362337.1"/>
    <property type="molecule type" value="Genomic_DNA"/>
</dbReference>
<gene>
    <name evidence="1" type="ORF">VNO77_04447</name>
</gene>
<evidence type="ECO:0000313" key="1">
    <source>
        <dbReference type="EMBL" id="KAK7362337.1"/>
    </source>
</evidence>
<evidence type="ECO:0000313" key="2">
    <source>
        <dbReference type="Proteomes" id="UP001367508"/>
    </source>
</evidence>
<comment type="caution">
    <text evidence="1">The sequence shown here is derived from an EMBL/GenBank/DDBJ whole genome shotgun (WGS) entry which is preliminary data.</text>
</comment>
<name>A0AAN9MX68_CANGL</name>
<proteinExistence type="predicted"/>